<dbReference type="Gramene" id="PUZ75517">
    <property type="protein sequence ID" value="PUZ75517"/>
    <property type="gene ID" value="GQ55_1G178700"/>
</dbReference>
<feature type="region of interest" description="Disordered" evidence="1">
    <location>
        <begin position="1"/>
        <end position="39"/>
    </location>
</feature>
<organism evidence="2 3">
    <name type="scientific">Panicum hallii var. hallii</name>
    <dbReference type="NCBI Taxonomy" id="1504633"/>
    <lineage>
        <taxon>Eukaryota</taxon>
        <taxon>Viridiplantae</taxon>
        <taxon>Streptophyta</taxon>
        <taxon>Embryophyta</taxon>
        <taxon>Tracheophyta</taxon>
        <taxon>Spermatophyta</taxon>
        <taxon>Magnoliopsida</taxon>
        <taxon>Liliopsida</taxon>
        <taxon>Poales</taxon>
        <taxon>Poaceae</taxon>
        <taxon>PACMAD clade</taxon>
        <taxon>Panicoideae</taxon>
        <taxon>Panicodae</taxon>
        <taxon>Paniceae</taxon>
        <taxon>Panicinae</taxon>
        <taxon>Panicum</taxon>
        <taxon>Panicum sect. Panicum</taxon>
    </lineage>
</organism>
<protein>
    <submittedName>
        <fullName evidence="2">Uncharacterized protein</fullName>
    </submittedName>
</protein>
<evidence type="ECO:0000313" key="3">
    <source>
        <dbReference type="Proteomes" id="UP000244336"/>
    </source>
</evidence>
<evidence type="ECO:0000256" key="1">
    <source>
        <dbReference type="SAM" id="MobiDB-lite"/>
    </source>
</evidence>
<evidence type="ECO:0000313" key="2">
    <source>
        <dbReference type="EMBL" id="PUZ75517.1"/>
    </source>
</evidence>
<dbReference type="EMBL" id="CM009749">
    <property type="protein sequence ID" value="PUZ75517.1"/>
    <property type="molecule type" value="Genomic_DNA"/>
</dbReference>
<dbReference type="Proteomes" id="UP000244336">
    <property type="component" value="Chromosome 1"/>
</dbReference>
<proteinExistence type="predicted"/>
<reference evidence="2 3" key="1">
    <citation type="submission" date="2018-04" db="EMBL/GenBank/DDBJ databases">
        <title>WGS assembly of Panicum hallii var. hallii HAL2.</title>
        <authorList>
            <person name="Lovell J."/>
            <person name="Jenkins J."/>
            <person name="Lowry D."/>
            <person name="Mamidi S."/>
            <person name="Sreedasyam A."/>
            <person name="Weng X."/>
            <person name="Barry K."/>
            <person name="Bonette J."/>
            <person name="Campitelli B."/>
            <person name="Daum C."/>
            <person name="Gordon S."/>
            <person name="Gould B."/>
            <person name="Lipzen A."/>
            <person name="MacQueen A."/>
            <person name="Palacio-Mejia J."/>
            <person name="Plott C."/>
            <person name="Shakirov E."/>
            <person name="Shu S."/>
            <person name="Yoshinaga Y."/>
            <person name="Zane M."/>
            <person name="Rokhsar D."/>
            <person name="Grimwood J."/>
            <person name="Schmutz J."/>
            <person name="Juenger T."/>
        </authorList>
    </citation>
    <scope>NUCLEOTIDE SEQUENCE [LARGE SCALE GENOMIC DNA]</scope>
    <source>
        <strain evidence="3">cv. HAL2</strain>
    </source>
</reference>
<gene>
    <name evidence="2" type="ORF">GQ55_1G178700</name>
</gene>
<name>A0A2T7F606_9POAL</name>
<feature type="compositionally biased region" description="Basic and acidic residues" evidence="1">
    <location>
        <begin position="8"/>
        <end position="29"/>
    </location>
</feature>
<dbReference type="AlphaFoldDB" id="A0A2T7F606"/>
<sequence length="88" mass="9926">MTPSSARAADRRSGRCRPSEKGAARERGEAYGASQTLEGRRRRRLSVRLRLSVATPFVHAAASHLRRLGHARCPRRRVWSQLMNSMSL</sequence>
<keyword evidence="3" id="KW-1185">Reference proteome</keyword>
<accession>A0A2T7F606</accession>